<dbReference type="GO" id="GO:0003723">
    <property type="term" value="F:RNA binding"/>
    <property type="evidence" value="ECO:0007669"/>
    <property type="project" value="UniProtKB-UniRule"/>
</dbReference>
<keyword evidence="6" id="KW-1185">Reference proteome</keyword>
<organism evidence="5 6">
    <name type="scientific">Pyrocoelia pectoralis</name>
    <dbReference type="NCBI Taxonomy" id="417401"/>
    <lineage>
        <taxon>Eukaryota</taxon>
        <taxon>Metazoa</taxon>
        <taxon>Ecdysozoa</taxon>
        <taxon>Arthropoda</taxon>
        <taxon>Hexapoda</taxon>
        <taxon>Insecta</taxon>
        <taxon>Pterygota</taxon>
        <taxon>Neoptera</taxon>
        <taxon>Endopterygota</taxon>
        <taxon>Coleoptera</taxon>
        <taxon>Polyphaga</taxon>
        <taxon>Elateriformia</taxon>
        <taxon>Elateroidea</taxon>
        <taxon>Lampyridae</taxon>
        <taxon>Lampyrinae</taxon>
        <taxon>Pyrocoelia</taxon>
    </lineage>
</organism>
<gene>
    <name evidence="5" type="ORF">RI129_008790</name>
</gene>
<feature type="region of interest" description="Disordered" evidence="3">
    <location>
        <begin position="1"/>
        <end position="47"/>
    </location>
</feature>
<dbReference type="InterPro" id="IPR035979">
    <property type="entry name" value="RBD_domain_sf"/>
</dbReference>
<dbReference type="AlphaFoldDB" id="A0AAN7ZKF6"/>
<dbReference type="SUPFAM" id="SSF54928">
    <property type="entry name" value="RNA-binding domain, RBD"/>
    <property type="match status" value="1"/>
</dbReference>
<feature type="compositionally biased region" description="Polar residues" evidence="3">
    <location>
        <begin position="27"/>
        <end position="47"/>
    </location>
</feature>
<dbReference type="PANTHER" id="PTHR23236:SF11">
    <property type="entry name" value="EUKARYOTIC TRANSLATION INITIATION FACTOR 4H"/>
    <property type="match status" value="1"/>
</dbReference>
<evidence type="ECO:0000256" key="2">
    <source>
        <dbReference type="PROSITE-ProRule" id="PRU00176"/>
    </source>
</evidence>
<dbReference type="InterPro" id="IPR012677">
    <property type="entry name" value="Nucleotide-bd_a/b_plait_sf"/>
</dbReference>
<dbReference type="InterPro" id="IPR000504">
    <property type="entry name" value="RRM_dom"/>
</dbReference>
<dbReference type="Pfam" id="PF00076">
    <property type="entry name" value="RRM_1"/>
    <property type="match status" value="1"/>
</dbReference>
<evidence type="ECO:0000259" key="4">
    <source>
        <dbReference type="PROSITE" id="PS50102"/>
    </source>
</evidence>
<dbReference type="Gene3D" id="3.30.70.330">
    <property type="match status" value="1"/>
</dbReference>
<evidence type="ECO:0000256" key="3">
    <source>
        <dbReference type="SAM" id="MobiDB-lite"/>
    </source>
</evidence>
<proteinExistence type="predicted"/>
<feature type="compositionally biased region" description="Basic residues" evidence="3">
    <location>
        <begin position="166"/>
        <end position="185"/>
    </location>
</feature>
<dbReference type="PROSITE" id="PS50102">
    <property type="entry name" value="RRM"/>
    <property type="match status" value="1"/>
</dbReference>
<name>A0AAN7ZKF6_9COLE</name>
<reference evidence="5 6" key="1">
    <citation type="journal article" date="2024" name="Insects">
        <title>An Improved Chromosome-Level Genome Assembly of the Firefly Pyrocoelia pectoralis.</title>
        <authorList>
            <person name="Fu X."/>
            <person name="Meyer-Rochow V.B."/>
            <person name="Ballantyne L."/>
            <person name="Zhu X."/>
        </authorList>
    </citation>
    <scope>NUCLEOTIDE SEQUENCE [LARGE SCALE GENOMIC DNA]</scope>
    <source>
        <strain evidence="5">XCY_ONT2</strain>
    </source>
</reference>
<evidence type="ECO:0000313" key="6">
    <source>
        <dbReference type="Proteomes" id="UP001329430"/>
    </source>
</evidence>
<dbReference type="InterPro" id="IPR034228">
    <property type="entry name" value="Nop6_RRM"/>
</dbReference>
<keyword evidence="1 2" id="KW-0694">RNA-binding</keyword>
<dbReference type="EMBL" id="JAVRBK010000006">
    <property type="protein sequence ID" value="KAK5642623.1"/>
    <property type="molecule type" value="Genomic_DNA"/>
</dbReference>
<feature type="compositionally biased region" description="Polar residues" evidence="3">
    <location>
        <begin position="1"/>
        <end position="19"/>
    </location>
</feature>
<comment type="caution">
    <text evidence="5">The sequence shown here is derived from an EMBL/GenBank/DDBJ whole genome shotgun (WGS) entry which is preliminary data.</text>
</comment>
<dbReference type="Proteomes" id="UP001329430">
    <property type="component" value="Chromosome 6"/>
</dbReference>
<feature type="domain" description="RRM" evidence="4">
    <location>
        <begin position="60"/>
        <end position="136"/>
    </location>
</feature>
<feature type="region of interest" description="Disordered" evidence="3">
    <location>
        <begin position="154"/>
        <end position="185"/>
    </location>
</feature>
<dbReference type="PANTHER" id="PTHR23236">
    <property type="entry name" value="EUKARYOTIC TRANSLATION INITIATION FACTOR 4B/4H"/>
    <property type="match status" value="1"/>
</dbReference>
<evidence type="ECO:0000313" key="5">
    <source>
        <dbReference type="EMBL" id="KAK5642623.1"/>
    </source>
</evidence>
<evidence type="ECO:0000256" key="1">
    <source>
        <dbReference type="ARBA" id="ARBA00022884"/>
    </source>
</evidence>
<protein>
    <recommendedName>
        <fullName evidence="4">RRM domain-containing protein</fullName>
    </recommendedName>
</protein>
<sequence>MGKKSNGSHVKQSKCTESNGGEKDCTDSQTIDSEVSPSHTDSTTPASAVNKKKILAKTRYVVFVGNLSFSLTESDIRNHFVKAGDIVDIRLATDRQKSFKGFAFVELKDKMSYEKALSLNHTFLGGRRINVEYTDKSSNKKLIKKKNLKLQAMRKAGKLQGSVKSNQKRSVRRAKARKAGNKLET</sequence>
<dbReference type="CDD" id="cd12400">
    <property type="entry name" value="RRM_Nop6"/>
    <property type="match status" value="1"/>
</dbReference>
<dbReference type="SMART" id="SM00360">
    <property type="entry name" value="RRM"/>
    <property type="match status" value="1"/>
</dbReference>
<accession>A0AAN7ZKF6</accession>